<protein>
    <submittedName>
        <fullName evidence="1">Uncharacterized protein</fullName>
    </submittedName>
</protein>
<evidence type="ECO:0000313" key="2">
    <source>
        <dbReference type="Proteomes" id="UP000308600"/>
    </source>
</evidence>
<accession>A0ACD3BBQ1</accession>
<name>A0ACD3BBQ1_9AGAR</name>
<proteinExistence type="predicted"/>
<reference evidence="1 2" key="1">
    <citation type="journal article" date="2019" name="Nat. Ecol. Evol.">
        <title>Megaphylogeny resolves global patterns of mushroom evolution.</title>
        <authorList>
            <person name="Varga T."/>
            <person name="Krizsan K."/>
            <person name="Foldi C."/>
            <person name="Dima B."/>
            <person name="Sanchez-Garcia M."/>
            <person name="Sanchez-Ramirez S."/>
            <person name="Szollosi G.J."/>
            <person name="Szarkandi J.G."/>
            <person name="Papp V."/>
            <person name="Albert L."/>
            <person name="Andreopoulos W."/>
            <person name="Angelini C."/>
            <person name="Antonin V."/>
            <person name="Barry K.W."/>
            <person name="Bougher N.L."/>
            <person name="Buchanan P."/>
            <person name="Buyck B."/>
            <person name="Bense V."/>
            <person name="Catcheside P."/>
            <person name="Chovatia M."/>
            <person name="Cooper J."/>
            <person name="Damon W."/>
            <person name="Desjardin D."/>
            <person name="Finy P."/>
            <person name="Geml J."/>
            <person name="Haridas S."/>
            <person name="Hughes K."/>
            <person name="Justo A."/>
            <person name="Karasinski D."/>
            <person name="Kautmanova I."/>
            <person name="Kiss B."/>
            <person name="Kocsube S."/>
            <person name="Kotiranta H."/>
            <person name="LaButti K.M."/>
            <person name="Lechner B.E."/>
            <person name="Liimatainen K."/>
            <person name="Lipzen A."/>
            <person name="Lukacs Z."/>
            <person name="Mihaltcheva S."/>
            <person name="Morgado L.N."/>
            <person name="Niskanen T."/>
            <person name="Noordeloos M.E."/>
            <person name="Ohm R.A."/>
            <person name="Ortiz-Santana B."/>
            <person name="Ovrebo C."/>
            <person name="Racz N."/>
            <person name="Riley R."/>
            <person name="Savchenko A."/>
            <person name="Shiryaev A."/>
            <person name="Soop K."/>
            <person name="Spirin V."/>
            <person name="Szebenyi C."/>
            <person name="Tomsovsky M."/>
            <person name="Tulloss R.E."/>
            <person name="Uehling J."/>
            <person name="Grigoriev I.V."/>
            <person name="Vagvolgyi C."/>
            <person name="Papp T."/>
            <person name="Martin F.M."/>
            <person name="Miettinen O."/>
            <person name="Hibbett D.S."/>
            <person name="Nagy L.G."/>
        </authorList>
    </citation>
    <scope>NUCLEOTIDE SEQUENCE [LARGE SCALE GENOMIC DNA]</scope>
    <source>
        <strain evidence="1 2">NL-1719</strain>
    </source>
</reference>
<dbReference type="EMBL" id="ML208262">
    <property type="protein sequence ID" value="TFK75580.1"/>
    <property type="molecule type" value="Genomic_DNA"/>
</dbReference>
<dbReference type="Proteomes" id="UP000308600">
    <property type="component" value="Unassembled WGS sequence"/>
</dbReference>
<organism evidence="1 2">
    <name type="scientific">Pluteus cervinus</name>
    <dbReference type="NCBI Taxonomy" id="181527"/>
    <lineage>
        <taxon>Eukaryota</taxon>
        <taxon>Fungi</taxon>
        <taxon>Dikarya</taxon>
        <taxon>Basidiomycota</taxon>
        <taxon>Agaricomycotina</taxon>
        <taxon>Agaricomycetes</taxon>
        <taxon>Agaricomycetidae</taxon>
        <taxon>Agaricales</taxon>
        <taxon>Pluteineae</taxon>
        <taxon>Pluteaceae</taxon>
        <taxon>Pluteus</taxon>
    </lineage>
</organism>
<evidence type="ECO:0000313" key="1">
    <source>
        <dbReference type="EMBL" id="TFK75580.1"/>
    </source>
</evidence>
<keyword evidence="2" id="KW-1185">Reference proteome</keyword>
<gene>
    <name evidence="1" type="ORF">BDN72DRAFT_892091</name>
</gene>
<sequence>MQQLELAPTPISVLQRNMASTLVPVMPVMDPAVDVPSHRTWNDQSPIHRLPSEIFTLIFLYAQYAVFPGEKGHMALALSWVCHYWRVVALSSQDLWGIIDFMDLDLVREFLARSGVSILSFYLGAPPGSLDLIVPLILANLPRVQVLQLERTDHNSRFLQIDENWAHSTPHMIELSLSKFLIPERHFNTTAPGLRYLKLEACSFKVTGLRGLNLVELSLVNPKEANTPEEMLAELQNVPELEKLVLEGVLLEGIAPLSERIHFPRLRHLNLGGLACHTLLCFLNNISFPKDTDITINVRSTTTMSSVITGLQNCMGGDQWKLLKAVVCCDQLLGSISCQMTRLVHSGDLKSTNSSITFAWERSENIPGAQEVNRLLTSFDISLLLHLELSTYDDTPLPIDIWDGLFASAFGLQDLMLYGPYAGSFIKAFTLSNDPLVNIGDLTNPTALIPVQFQSLKFPLLKTLKLQRVTDQWSEGAGLWPEDPAVFATLMQYRKVLGMNLSEMIAVGYDLPLAFFQSMDQCVDSFRYYREWSRSVEHN</sequence>